<dbReference type="eggNOG" id="ENOG502S21I">
    <property type="taxonomic scope" value="Eukaryota"/>
</dbReference>
<accession>B3S3Y4</accession>
<evidence type="ECO:0000313" key="3">
    <source>
        <dbReference type="Proteomes" id="UP000009022"/>
    </source>
</evidence>
<dbReference type="GO" id="GO:0032981">
    <property type="term" value="P:mitochondrial respiratory chain complex I assembly"/>
    <property type="evidence" value="ECO:0000318"/>
    <property type="project" value="GO_Central"/>
</dbReference>
<dbReference type="Proteomes" id="UP000009022">
    <property type="component" value="Unassembled WGS sequence"/>
</dbReference>
<dbReference type="PhylomeDB" id="B3S3Y4"/>
<protein>
    <recommendedName>
        <fullName evidence="4">NADH dehydrogenase [ubiquinone] 1 alpha subcomplex subunit 12</fullName>
    </recommendedName>
</protein>
<sequence length="126" mass="14314">MPYRSSKCLITLAQLGTFNTRTDKRIKRIVETGGKECDYVPGSIPVEWEAWLRGKRVEPPTVEELIEREQRAQLLAKRVIALEEKEAQMLQKPEVGHASAPMYDKADSEDQASTGKDFQPASWKPK</sequence>
<dbReference type="OrthoDB" id="10255576at2759"/>
<dbReference type="OMA" id="HKTWAGQ"/>
<gene>
    <name evidence="2" type="ORF">TRIADDRAFT_58888</name>
</gene>
<dbReference type="FunCoup" id="B3S3Y4">
    <property type="interactions" value="1021"/>
</dbReference>
<dbReference type="HOGENOM" id="CLU_138027_0_0_1"/>
<dbReference type="GO" id="GO:0005739">
    <property type="term" value="C:mitochondrion"/>
    <property type="evidence" value="ECO:0000318"/>
    <property type="project" value="GO_Central"/>
</dbReference>
<reference evidence="2 3" key="1">
    <citation type="journal article" date="2008" name="Nature">
        <title>The Trichoplax genome and the nature of placozoans.</title>
        <authorList>
            <person name="Srivastava M."/>
            <person name="Begovic E."/>
            <person name="Chapman J."/>
            <person name="Putnam N.H."/>
            <person name="Hellsten U."/>
            <person name="Kawashima T."/>
            <person name="Kuo A."/>
            <person name="Mitros T."/>
            <person name="Salamov A."/>
            <person name="Carpenter M.L."/>
            <person name="Signorovitch A.Y."/>
            <person name="Moreno M.A."/>
            <person name="Kamm K."/>
            <person name="Grimwood J."/>
            <person name="Schmutz J."/>
            <person name="Shapiro H."/>
            <person name="Grigoriev I.V."/>
            <person name="Buss L.W."/>
            <person name="Schierwater B."/>
            <person name="Dellaporta S.L."/>
            <person name="Rokhsar D.S."/>
        </authorList>
    </citation>
    <scope>NUCLEOTIDE SEQUENCE [LARGE SCALE GENOMIC DNA]</scope>
    <source>
        <strain evidence="2 3">Grell-BS-1999</strain>
    </source>
</reference>
<evidence type="ECO:0000256" key="1">
    <source>
        <dbReference type="SAM" id="MobiDB-lite"/>
    </source>
</evidence>
<dbReference type="STRING" id="10228.B3S3Y4"/>
<proteinExistence type="predicted"/>
<dbReference type="InterPro" id="IPR052618">
    <property type="entry name" value="ComplexI_NDUFA12"/>
</dbReference>
<dbReference type="PANTHER" id="PTHR32470:SF2">
    <property type="entry name" value="NADH DEHYDROGENASE [UBIQUINONE] 1 ALPHA SUBCOMPLEX ASSEMBLY FACTOR 2"/>
    <property type="match status" value="1"/>
</dbReference>
<feature type="region of interest" description="Disordered" evidence="1">
    <location>
        <begin position="90"/>
        <end position="126"/>
    </location>
</feature>
<dbReference type="EMBL" id="DS985249">
    <property type="protein sequence ID" value="EDV22551.1"/>
    <property type="molecule type" value="Genomic_DNA"/>
</dbReference>
<dbReference type="KEGG" id="tad:TRIADDRAFT_58888"/>
<dbReference type="InParanoid" id="B3S3Y4"/>
<dbReference type="AlphaFoldDB" id="B3S3Y4"/>
<dbReference type="GeneID" id="6756307"/>
<keyword evidence="3" id="KW-1185">Reference proteome</keyword>
<name>B3S3Y4_TRIAD</name>
<dbReference type="RefSeq" id="XP_002115095.1">
    <property type="nucleotide sequence ID" value="XM_002115059.1"/>
</dbReference>
<organism evidence="2 3">
    <name type="scientific">Trichoplax adhaerens</name>
    <name type="common">Trichoplax reptans</name>
    <dbReference type="NCBI Taxonomy" id="10228"/>
    <lineage>
        <taxon>Eukaryota</taxon>
        <taxon>Metazoa</taxon>
        <taxon>Placozoa</taxon>
        <taxon>Uniplacotomia</taxon>
        <taxon>Trichoplacea</taxon>
        <taxon>Trichoplacidae</taxon>
        <taxon>Trichoplax</taxon>
    </lineage>
</organism>
<dbReference type="PANTHER" id="PTHR32470">
    <property type="entry name" value="ADH DEHYDROGENASE [UBIQUINONE] 1 ALPHA SUBCOMPLEX ASSEMBLY FACTOR 2"/>
    <property type="match status" value="1"/>
</dbReference>
<evidence type="ECO:0008006" key="4">
    <source>
        <dbReference type="Google" id="ProtNLM"/>
    </source>
</evidence>
<dbReference type="CTD" id="6756307"/>
<evidence type="ECO:0000313" key="2">
    <source>
        <dbReference type="EMBL" id="EDV22551.1"/>
    </source>
</evidence>